<name>A0A8H7N6N6_BIOOC</name>
<dbReference type="Proteomes" id="UP000616885">
    <property type="component" value="Unassembled WGS sequence"/>
</dbReference>
<accession>A0A8H7N6N6</accession>
<evidence type="ECO:0000313" key="3">
    <source>
        <dbReference type="Proteomes" id="UP000616885"/>
    </source>
</evidence>
<dbReference type="AlphaFoldDB" id="A0A8H7N6N6"/>
<comment type="caution">
    <text evidence="2">The sequence shown here is derived from an EMBL/GenBank/DDBJ whole genome shotgun (WGS) entry which is preliminary data.</text>
</comment>
<keyword evidence="1" id="KW-1133">Transmembrane helix</keyword>
<gene>
    <name evidence="2" type="ORF">IM811_016086</name>
</gene>
<keyword evidence="1" id="KW-0472">Membrane</keyword>
<evidence type="ECO:0000313" key="2">
    <source>
        <dbReference type="EMBL" id="KAF9750059.1"/>
    </source>
</evidence>
<organism evidence="2 3">
    <name type="scientific">Bionectria ochroleuca</name>
    <name type="common">Gliocladium roseum</name>
    <dbReference type="NCBI Taxonomy" id="29856"/>
    <lineage>
        <taxon>Eukaryota</taxon>
        <taxon>Fungi</taxon>
        <taxon>Dikarya</taxon>
        <taxon>Ascomycota</taxon>
        <taxon>Pezizomycotina</taxon>
        <taxon>Sordariomycetes</taxon>
        <taxon>Hypocreomycetidae</taxon>
        <taxon>Hypocreales</taxon>
        <taxon>Bionectriaceae</taxon>
        <taxon>Clonostachys</taxon>
    </lineage>
</organism>
<dbReference type="EMBL" id="JADCTT010000007">
    <property type="protein sequence ID" value="KAF9750059.1"/>
    <property type="molecule type" value="Genomic_DNA"/>
</dbReference>
<proteinExistence type="predicted"/>
<protein>
    <submittedName>
        <fullName evidence="2">Uncharacterized protein</fullName>
    </submittedName>
</protein>
<reference evidence="2" key="1">
    <citation type="submission" date="2020-10" db="EMBL/GenBank/DDBJ databases">
        <title>High-Quality Genome Resource of Clonostachys rosea strain S41 by Oxford Nanopore Long-Read Sequencing.</title>
        <authorList>
            <person name="Wang H."/>
        </authorList>
    </citation>
    <scope>NUCLEOTIDE SEQUENCE</scope>
    <source>
        <strain evidence="2">S41</strain>
    </source>
</reference>
<feature type="transmembrane region" description="Helical" evidence="1">
    <location>
        <begin position="110"/>
        <end position="138"/>
    </location>
</feature>
<keyword evidence="1" id="KW-0812">Transmembrane</keyword>
<evidence type="ECO:0000256" key="1">
    <source>
        <dbReference type="SAM" id="Phobius"/>
    </source>
</evidence>
<sequence>MDKVTLLTVSRVDRQVAAMAPVSNILSQATPAFILDERFRKAISALTVTLYFQTRFLATTTLYASRILAVQAYFATTFGAAMSRKLLAGVWDSAAVQRLRKRMFEDFAKWVLGSGNTIFCALFWPGWWVIGCAVLAVAQFGG</sequence>